<keyword evidence="5" id="KW-1185">Reference proteome</keyword>
<feature type="transmembrane region" description="Helical" evidence="2">
    <location>
        <begin position="263"/>
        <end position="282"/>
    </location>
</feature>
<evidence type="ECO:0000259" key="3">
    <source>
        <dbReference type="Pfam" id="PF20237"/>
    </source>
</evidence>
<dbReference type="AlphaFoldDB" id="A0A8H4Z2X2"/>
<feature type="transmembrane region" description="Helical" evidence="2">
    <location>
        <begin position="238"/>
        <end position="256"/>
    </location>
</feature>
<dbReference type="EMBL" id="JABEVY010000282">
    <property type="protein sequence ID" value="KAF5238854.1"/>
    <property type="molecule type" value="Genomic_DNA"/>
</dbReference>
<protein>
    <recommendedName>
        <fullName evidence="3">DUF6594 domain-containing protein</fullName>
    </recommendedName>
</protein>
<keyword evidence="2" id="KW-0812">Transmembrane</keyword>
<keyword evidence="2" id="KW-0472">Membrane</keyword>
<evidence type="ECO:0000256" key="1">
    <source>
        <dbReference type="SAM" id="MobiDB-lite"/>
    </source>
</evidence>
<accession>A0A8H4Z2X2</accession>
<proteinExistence type="predicted"/>
<feature type="region of interest" description="Disordered" evidence="1">
    <location>
        <begin position="61"/>
        <end position="80"/>
    </location>
</feature>
<evidence type="ECO:0000313" key="4">
    <source>
        <dbReference type="EMBL" id="KAF5238854.1"/>
    </source>
</evidence>
<evidence type="ECO:0000256" key="2">
    <source>
        <dbReference type="SAM" id="Phobius"/>
    </source>
</evidence>
<comment type="caution">
    <text evidence="4">The sequence shown here is derived from an EMBL/GenBank/DDBJ whole genome shotgun (WGS) entry which is preliminary data.</text>
</comment>
<reference evidence="4 5" key="1">
    <citation type="journal article" date="2020" name="BMC Genomics">
        <title>Correction to: Identification and distribution of gene clusters required for synthesis of sphingolipid metabolism inhibitors in diverse species of the filamentous fungus Fusarium.</title>
        <authorList>
            <person name="Kim H.S."/>
            <person name="Lohmar J.M."/>
            <person name="Busman M."/>
            <person name="Brown D.W."/>
            <person name="Naumann T.A."/>
            <person name="Divon H.H."/>
            <person name="Lysoe E."/>
            <person name="Uhlig S."/>
            <person name="Proctor R.H."/>
        </authorList>
    </citation>
    <scope>NUCLEOTIDE SEQUENCE [LARGE SCALE GENOMIC DNA]</scope>
    <source>
        <strain evidence="4 5">NRRL 25214</strain>
    </source>
</reference>
<gene>
    <name evidence="4" type="ORF">FANTH_10182</name>
</gene>
<feature type="domain" description="DUF6594" evidence="3">
    <location>
        <begin position="9"/>
        <end position="275"/>
    </location>
</feature>
<keyword evidence="2" id="KW-1133">Transmembrane helix</keyword>
<name>A0A8H4Z2X2_9HYPO</name>
<dbReference type="PANTHER" id="PTHR34502:SF5">
    <property type="entry name" value="DUF6594 DOMAIN-CONTAINING PROTEIN"/>
    <property type="match status" value="1"/>
</dbReference>
<evidence type="ECO:0000313" key="5">
    <source>
        <dbReference type="Proteomes" id="UP000573603"/>
    </source>
</evidence>
<dbReference type="Pfam" id="PF20237">
    <property type="entry name" value="DUF6594"/>
    <property type="match status" value="1"/>
</dbReference>
<sequence>MSHQPPSMYVRLARMMNGDKNLTIFRRFDDASILCLLSLQAEILQLQSDFHLENSLDEIGTEEERKNGESFYDSQQNNSDQHQKLYQLRKRLMQYNKFLAQYFATSQLPSPKKSQLQSLRNWLAMDKGGKNFQTGAETNTWTGDGSNNPDLYVTLRSVAEDDDLFTRGFMRFIAGPFHLSFGQRMKVSRVIDEESGYVTYQDARIIRLTSIIVTVIAAILPPLTILVLNGRPTTNQRIGFTVLFTAIFAGILAYFSKAKRVEILVATATFAAVEVVFIGSALSGKEQAQITGNLTLVQAINGPWAGICDSPGARCRRCQQLETYSWCIEASSAVLETLTLYPTNQPDQVIRGSKLAYIAVNKLHAIKAFQESKNKDKNTPQLIANMQAEQFQVRKA</sequence>
<organism evidence="4 5">
    <name type="scientific">Fusarium anthophilum</name>
    <dbReference type="NCBI Taxonomy" id="48485"/>
    <lineage>
        <taxon>Eukaryota</taxon>
        <taxon>Fungi</taxon>
        <taxon>Dikarya</taxon>
        <taxon>Ascomycota</taxon>
        <taxon>Pezizomycotina</taxon>
        <taxon>Sordariomycetes</taxon>
        <taxon>Hypocreomycetidae</taxon>
        <taxon>Hypocreales</taxon>
        <taxon>Nectriaceae</taxon>
        <taxon>Fusarium</taxon>
        <taxon>Fusarium fujikuroi species complex</taxon>
    </lineage>
</organism>
<feature type="transmembrane region" description="Helical" evidence="2">
    <location>
        <begin position="205"/>
        <end position="226"/>
    </location>
</feature>
<dbReference type="Proteomes" id="UP000573603">
    <property type="component" value="Unassembled WGS sequence"/>
</dbReference>
<dbReference type="InterPro" id="IPR046529">
    <property type="entry name" value="DUF6594"/>
</dbReference>
<dbReference type="PANTHER" id="PTHR34502">
    <property type="entry name" value="DUF6594 DOMAIN-CONTAINING PROTEIN-RELATED"/>
    <property type="match status" value="1"/>
</dbReference>